<dbReference type="GO" id="GO:0071555">
    <property type="term" value="P:cell wall organization"/>
    <property type="evidence" value="ECO:0007669"/>
    <property type="project" value="UniProtKB-UniRule"/>
</dbReference>
<evidence type="ECO:0000313" key="10">
    <source>
        <dbReference type="Proteomes" id="UP000664779"/>
    </source>
</evidence>
<comment type="pathway">
    <text evidence="1 7">Cell wall biogenesis; peptidoglycan biosynthesis.</text>
</comment>
<evidence type="ECO:0000313" key="9">
    <source>
        <dbReference type="EMBL" id="MBO0346724.1"/>
    </source>
</evidence>
<evidence type="ECO:0000256" key="4">
    <source>
        <dbReference type="ARBA" id="ARBA00022960"/>
    </source>
</evidence>
<name>A0A939EQB3_9HYPH</name>
<evidence type="ECO:0000256" key="1">
    <source>
        <dbReference type="ARBA" id="ARBA00004752"/>
    </source>
</evidence>
<dbReference type="InterPro" id="IPR005490">
    <property type="entry name" value="LD_TPept_cat_dom"/>
</dbReference>
<dbReference type="PANTHER" id="PTHR38589">
    <property type="entry name" value="BLR0621 PROTEIN"/>
    <property type="match status" value="1"/>
</dbReference>
<reference evidence="9" key="1">
    <citation type="submission" date="2021-03" db="EMBL/GenBank/DDBJ databases">
        <title>Roseibium sp. CAU 1637 isolated from Incheon.</title>
        <authorList>
            <person name="Kim W."/>
        </authorList>
    </citation>
    <scope>NUCLEOTIDE SEQUENCE</scope>
    <source>
        <strain evidence="9">CAU 1637</strain>
    </source>
</reference>
<dbReference type="InterPro" id="IPR038063">
    <property type="entry name" value="Transpep_catalytic_dom"/>
</dbReference>
<protein>
    <submittedName>
        <fullName evidence="9">L,D-transpeptidase family protein</fullName>
    </submittedName>
</protein>
<keyword evidence="4 7" id="KW-0133">Cell shape</keyword>
<keyword evidence="10" id="KW-1185">Reference proteome</keyword>
<keyword evidence="5 7" id="KW-0573">Peptidoglycan synthesis</keyword>
<evidence type="ECO:0000256" key="3">
    <source>
        <dbReference type="ARBA" id="ARBA00022679"/>
    </source>
</evidence>
<comment type="caution">
    <text evidence="9">The sequence shown here is derived from an EMBL/GenBank/DDBJ whole genome shotgun (WGS) entry which is preliminary data.</text>
</comment>
<evidence type="ECO:0000256" key="7">
    <source>
        <dbReference type="PROSITE-ProRule" id="PRU01373"/>
    </source>
</evidence>
<dbReference type="EMBL" id="JAFLNF010000007">
    <property type="protein sequence ID" value="MBO0346724.1"/>
    <property type="molecule type" value="Genomic_DNA"/>
</dbReference>
<dbReference type="PANTHER" id="PTHR38589:SF1">
    <property type="entry name" value="BLR0621 PROTEIN"/>
    <property type="match status" value="1"/>
</dbReference>
<dbReference type="SUPFAM" id="SSF141523">
    <property type="entry name" value="L,D-transpeptidase catalytic domain-like"/>
    <property type="match status" value="1"/>
</dbReference>
<evidence type="ECO:0000259" key="8">
    <source>
        <dbReference type="PROSITE" id="PS52029"/>
    </source>
</evidence>
<dbReference type="GO" id="GO:0016740">
    <property type="term" value="F:transferase activity"/>
    <property type="evidence" value="ECO:0007669"/>
    <property type="project" value="UniProtKB-KW"/>
</dbReference>
<dbReference type="GO" id="GO:0008360">
    <property type="term" value="P:regulation of cell shape"/>
    <property type="evidence" value="ECO:0007669"/>
    <property type="project" value="UniProtKB-UniRule"/>
</dbReference>
<evidence type="ECO:0000256" key="5">
    <source>
        <dbReference type="ARBA" id="ARBA00022984"/>
    </source>
</evidence>
<keyword evidence="3" id="KW-0808">Transferase</keyword>
<sequence>MATLLKPAYRLFKLHDTRSVPLNKLAGELSVHALTPKSTRGILTCGALTVPCALGRTGRTARKSEGDGATPLGRFELMSVLYRPDRGLRPKTVLPVTPLAATDGWCDDPAHPHYNQPVDLPFAAGHEVLWREDRLYDIVVLLNQNMFPAVPGRGSAIFFHIAREGYSPTEGCVAVAPSHMRAILERVQPGAHINIR</sequence>
<dbReference type="Pfam" id="PF03734">
    <property type="entry name" value="YkuD"/>
    <property type="match status" value="1"/>
</dbReference>
<dbReference type="GO" id="GO:0009252">
    <property type="term" value="P:peptidoglycan biosynthetic process"/>
    <property type="evidence" value="ECO:0007669"/>
    <property type="project" value="UniProtKB-KW"/>
</dbReference>
<evidence type="ECO:0000256" key="6">
    <source>
        <dbReference type="ARBA" id="ARBA00023316"/>
    </source>
</evidence>
<comment type="similarity">
    <text evidence="2">Belongs to the YkuD family.</text>
</comment>
<keyword evidence="6 7" id="KW-0961">Cell wall biogenesis/degradation</keyword>
<accession>A0A939EQB3</accession>
<dbReference type="GO" id="GO:0004180">
    <property type="term" value="F:carboxypeptidase activity"/>
    <property type="evidence" value="ECO:0007669"/>
    <property type="project" value="UniProtKB-ARBA"/>
</dbReference>
<gene>
    <name evidence="9" type="ORF">J0X15_15965</name>
</gene>
<feature type="domain" description="L,D-TPase catalytic" evidence="8">
    <location>
        <begin position="29"/>
        <end position="196"/>
    </location>
</feature>
<dbReference type="PROSITE" id="PS52029">
    <property type="entry name" value="LD_TPASE"/>
    <property type="match status" value="1"/>
</dbReference>
<evidence type="ECO:0000256" key="2">
    <source>
        <dbReference type="ARBA" id="ARBA00005992"/>
    </source>
</evidence>
<proteinExistence type="inferred from homology"/>
<organism evidence="9 10">
    <name type="scientific">Roseibium limicola</name>
    <dbReference type="NCBI Taxonomy" id="2816037"/>
    <lineage>
        <taxon>Bacteria</taxon>
        <taxon>Pseudomonadati</taxon>
        <taxon>Pseudomonadota</taxon>
        <taxon>Alphaproteobacteria</taxon>
        <taxon>Hyphomicrobiales</taxon>
        <taxon>Stappiaceae</taxon>
        <taxon>Roseibium</taxon>
    </lineage>
</organism>
<feature type="active site" description="Nucleophile" evidence="7">
    <location>
        <position position="172"/>
    </location>
</feature>
<dbReference type="Proteomes" id="UP000664779">
    <property type="component" value="Unassembled WGS sequence"/>
</dbReference>
<feature type="active site" description="Proton donor/acceptor" evidence="7">
    <location>
        <position position="160"/>
    </location>
</feature>
<dbReference type="AlphaFoldDB" id="A0A939EQB3"/>